<evidence type="ECO:0000256" key="6">
    <source>
        <dbReference type="ARBA" id="ARBA00022970"/>
    </source>
</evidence>
<dbReference type="PANTHER" id="PTHR30614:SF20">
    <property type="entry name" value="GLUTAMINE TRANSPORT SYSTEM PERMEASE PROTEIN GLNP"/>
    <property type="match status" value="1"/>
</dbReference>
<dbReference type="Gene3D" id="1.10.3720.10">
    <property type="entry name" value="MetI-like"/>
    <property type="match status" value="1"/>
</dbReference>
<evidence type="ECO:0000313" key="11">
    <source>
        <dbReference type="EMBL" id="XAH75592.1"/>
    </source>
</evidence>
<dbReference type="RefSeq" id="WP_342759159.1">
    <property type="nucleotide sequence ID" value="NZ_CP146256.1"/>
</dbReference>
<dbReference type="NCBIfam" id="TIGR01726">
    <property type="entry name" value="HEQRo_perm_3TM"/>
    <property type="match status" value="1"/>
</dbReference>
<dbReference type="CDD" id="cd06261">
    <property type="entry name" value="TM_PBP2"/>
    <property type="match status" value="1"/>
</dbReference>
<feature type="transmembrane region" description="Helical" evidence="9">
    <location>
        <begin position="199"/>
        <end position="220"/>
    </location>
</feature>
<evidence type="ECO:0000256" key="7">
    <source>
        <dbReference type="ARBA" id="ARBA00022989"/>
    </source>
</evidence>
<dbReference type="Pfam" id="PF00528">
    <property type="entry name" value="BPD_transp_1"/>
    <property type="match status" value="1"/>
</dbReference>
<keyword evidence="5 9" id="KW-0812">Transmembrane</keyword>
<dbReference type="InterPro" id="IPR043429">
    <property type="entry name" value="ArtM/GltK/GlnP/TcyL/YhdX-like"/>
</dbReference>
<keyword evidence="4" id="KW-1003">Cell membrane</keyword>
<proteinExistence type="inferred from homology"/>
<evidence type="ECO:0000259" key="10">
    <source>
        <dbReference type="PROSITE" id="PS50928"/>
    </source>
</evidence>
<keyword evidence="12" id="KW-1185">Reference proteome</keyword>
<keyword evidence="8 9" id="KW-0472">Membrane</keyword>
<evidence type="ECO:0000256" key="3">
    <source>
        <dbReference type="ARBA" id="ARBA00022448"/>
    </source>
</evidence>
<dbReference type="InterPro" id="IPR010065">
    <property type="entry name" value="AA_ABC_transptr_permease_3TM"/>
</dbReference>
<evidence type="ECO:0000313" key="12">
    <source>
        <dbReference type="Proteomes" id="UP001451571"/>
    </source>
</evidence>
<feature type="transmembrane region" description="Helical" evidence="9">
    <location>
        <begin position="55"/>
        <end position="78"/>
    </location>
</feature>
<dbReference type="InterPro" id="IPR035906">
    <property type="entry name" value="MetI-like_sf"/>
</dbReference>
<keyword evidence="6" id="KW-0029">Amino-acid transport</keyword>
<dbReference type="EMBL" id="CP146256">
    <property type="protein sequence ID" value="XAH75592.1"/>
    <property type="molecule type" value="Genomic_DNA"/>
</dbReference>
<dbReference type="Proteomes" id="UP001451571">
    <property type="component" value="Chromosome"/>
</dbReference>
<comment type="similarity">
    <text evidence="2">Belongs to the binding-protein-dependent transport system permease family. HisMQ subfamily.</text>
</comment>
<name>A0ABZ3F102_9FIRM</name>
<dbReference type="InterPro" id="IPR000515">
    <property type="entry name" value="MetI-like"/>
</dbReference>
<dbReference type="PANTHER" id="PTHR30614">
    <property type="entry name" value="MEMBRANE COMPONENT OF AMINO ACID ABC TRANSPORTER"/>
    <property type="match status" value="1"/>
</dbReference>
<protein>
    <submittedName>
        <fullName evidence="11">Amino acid ABC transporter permease</fullName>
    </submittedName>
</protein>
<keyword evidence="3 9" id="KW-0813">Transport</keyword>
<evidence type="ECO:0000256" key="5">
    <source>
        <dbReference type="ARBA" id="ARBA00022692"/>
    </source>
</evidence>
<evidence type="ECO:0000256" key="2">
    <source>
        <dbReference type="ARBA" id="ARBA00010072"/>
    </source>
</evidence>
<sequence length="230" mass="25477">MAGVLQVIYKYQILIWNGTKITLLISVLTVILGLIFGTLMAFMKLSRSRILRIIAGIYVEFIRGTPVLVQIFIVFYGLPLMGINIPSIMLGGTDISRLLSGIIALSVNSTAYICEIVRSGIQSIDIGQTEGGKALGMNSFRTMWYVILPQAVKNILPAMGNEFVTVIKTSSQVSVIGIAELMYAADTIRGISFRPMEPLVIVAMIYFIITFTLSCMIKQVEKRLRKSSRR</sequence>
<feature type="domain" description="ABC transmembrane type-1" evidence="10">
    <location>
        <begin position="19"/>
        <end position="217"/>
    </location>
</feature>
<organism evidence="11 12">
    <name type="scientific">Kineothrix sedimenti</name>
    <dbReference type="NCBI Taxonomy" id="3123317"/>
    <lineage>
        <taxon>Bacteria</taxon>
        <taxon>Bacillati</taxon>
        <taxon>Bacillota</taxon>
        <taxon>Clostridia</taxon>
        <taxon>Lachnospirales</taxon>
        <taxon>Lachnospiraceae</taxon>
        <taxon>Kineothrix</taxon>
    </lineage>
</organism>
<dbReference type="SUPFAM" id="SSF161098">
    <property type="entry name" value="MetI-like"/>
    <property type="match status" value="1"/>
</dbReference>
<feature type="transmembrane region" description="Helical" evidence="9">
    <location>
        <begin position="21"/>
        <end position="43"/>
    </location>
</feature>
<evidence type="ECO:0000256" key="4">
    <source>
        <dbReference type="ARBA" id="ARBA00022475"/>
    </source>
</evidence>
<keyword evidence="7 9" id="KW-1133">Transmembrane helix</keyword>
<dbReference type="PROSITE" id="PS50928">
    <property type="entry name" value="ABC_TM1"/>
    <property type="match status" value="1"/>
</dbReference>
<reference evidence="11 12" key="1">
    <citation type="submission" date="2024-02" db="EMBL/GenBank/DDBJ databases">
        <title>Bacterial strain from lacustrine sediment.</title>
        <authorList>
            <person name="Petit C."/>
            <person name="Fadhlaoui K."/>
        </authorList>
    </citation>
    <scope>NUCLEOTIDE SEQUENCE [LARGE SCALE GENOMIC DNA]</scope>
    <source>
        <strain evidence="11 12">IPX-CK</strain>
    </source>
</reference>
<gene>
    <name evidence="11" type="ORF">V6984_07490</name>
</gene>
<evidence type="ECO:0000256" key="8">
    <source>
        <dbReference type="ARBA" id="ARBA00023136"/>
    </source>
</evidence>
<comment type="subcellular location">
    <subcellularLocation>
        <location evidence="1 9">Cell membrane</location>
        <topology evidence="1 9">Multi-pass membrane protein</topology>
    </subcellularLocation>
</comment>
<evidence type="ECO:0000256" key="1">
    <source>
        <dbReference type="ARBA" id="ARBA00004651"/>
    </source>
</evidence>
<accession>A0ABZ3F102</accession>
<evidence type="ECO:0000256" key="9">
    <source>
        <dbReference type="RuleBase" id="RU363032"/>
    </source>
</evidence>